<feature type="compositionally biased region" description="Polar residues" evidence="1">
    <location>
        <begin position="41"/>
        <end position="50"/>
    </location>
</feature>
<accession>F0X0M5</accession>
<organism evidence="2">
    <name type="scientific">Albugo laibachii Nc14</name>
    <dbReference type="NCBI Taxonomy" id="890382"/>
    <lineage>
        <taxon>Eukaryota</taxon>
        <taxon>Sar</taxon>
        <taxon>Stramenopiles</taxon>
        <taxon>Oomycota</taxon>
        <taxon>Peronosporomycetes</taxon>
        <taxon>Albuginales</taxon>
        <taxon>Albuginaceae</taxon>
        <taxon>Albugo</taxon>
    </lineage>
</organism>
<proteinExistence type="predicted"/>
<protein>
    <submittedName>
        <fullName evidence="2">AlNc14C505G11970 protein</fullName>
    </submittedName>
</protein>
<evidence type="ECO:0000313" key="2">
    <source>
        <dbReference type="EMBL" id="CCA27317.1"/>
    </source>
</evidence>
<gene>
    <name evidence="2" type="primary">AlNc14C505G11970</name>
    <name evidence="2" type="ORF">ALNC14_134610</name>
</gene>
<dbReference type="AlphaFoldDB" id="F0X0M5"/>
<reference evidence="2" key="2">
    <citation type="submission" date="2011-02" db="EMBL/GenBank/DDBJ databases">
        <authorList>
            <person name="MacLean D."/>
        </authorList>
    </citation>
    <scope>NUCLEOTIDE SEQUENCE</scope>
</reference>
<feature type="region of interest" description="Disordered" evidence="1">
    <location>
        <begin position="1"/>
        <end position="50"/>
    </location>
</feature>
<evidence type="ECO:0000256" key="1">
    <source>
        <dbReference type="SAM" id="MobiDB-lite"/>
    </source>
</evidence>
<feature type="compositionally biased region" description="Basic and acidic residues" evidence="1">
    <location>
        <begin position="1"/>
        <end position="28"/>
    </location>
</feature>
<reference evidence="2" key="1">
    <citation type="journal article" date="2011" name="PLoS Biol.">
        <title>Gene gain and loss during evolution of obligate parasitism in the white rust pathogen of Arabidopsis thaliana.</title>
        <authorList>
            <person name="Kemen E."/>
            <person name="Gardiner A."/>
            <person name="Schultz-Larsen T."/>
            <person name="Kemen A.C."/>
            <person name="Balmuth A.L."/>
            <person name="Robert-Seilaniantz A."/>
            <person name="Bailey K."/>
            <person name="Holub E."/>
            <person name="Studholme D.J."/>
            <person name="Maclean D."/>
            <person name="Jones J.D."/>
        </authorList>
    </citation>
    <scope>NUCLEOTIDE SEQUENCE</scope>
</reference>
<name>F0X0M5_9STRA</name>
<dbReference type="HOGENOM" id="CLU_110480_0_0_1"/>
<sequence length="203" mass="23002">MRNDQMKKKMVEKEVDSRGGEKRCRRSDSPVASVHLPASVKESSGLGQQNVWTKGSAYRDNIRHNQSTEEEEISNYPASDVSQCAAECSVSCGDDTIAEIEQYTANSIASINTGKWKDGKDILKDSVARTKRKLGGKLMSMVWKFYYVSIEKNAFTRRARAKCKFCHFELDGRQESMLSHIENCKAILPHDRHQVYTMLASKQ</sequence>
<dbReference type="EMBL" id="FR824541">
    <property type="protein sequence ID" value="CCA27317.1"/>
    <property type="molecule type" value="Genomic_DNA"/>
</dbReference>